<evidence type="ECO:0000256" key="1">
    <source>
        <dbReference type="SAM" id="Phobius"/>
    </source>
</evidence>
<dbReference type="Pfam" id="PF02932">
    <property type="entry name" value="Neur_chan_memb"/>
    <property type="match status" value="1"/>
</dbReference>
<keyword evidence="4" id="KW-1185">Reference proteome</keyword>
<keyword evidence="1" id="KW-1133">Transmembrane helix</keyword>
<feature type="transmembrane region" description="Helical" evidence="1">
    <location>
        <begin position="149"/>
        <end position="167"/>
    </location>
</feature>
<dbReference type="OrthoDB" id="442503at2759"/>
<dbReference type="InterPro" id="IPR006028">
    <property type="entry name" value="GABAA/Glycine_rcpt"/>
</dbReference>
<evidence type="ECO:0000259" key="2">
    <source>
        <dbReference type="Pfam" id="PF02932"/>
    </source>
</evidence>
<dbReference type="Proteomes" id="UP000821853">
    <property type="component" value="Chromosome 2"/>
</dbReference>
<dbReference type="GO" id="GO:0016020">
    <property type="term" value="C:membrane"/>
    <property type="evidence" value="ECO:0007669"/>
    <property type="project" value="InterPro"/>
</dbReference>
<reference evidence="3 4" key="1">
    <citation type="journal article" date="2020" name="Cell">
        <title>Large-Scale Comparative Analyses of Tick Genomes Elucidate Their Genetic Diversity and Vector Capacities.</title>
        <authorList>
            <consortium name="Tick Genome and Microbiome Consortium (TIGMIC)"/>
            <person name="Jia N."/>
            <person name="Wang J."/>
            <person name="Shi W."/>
            <person name="Du L."/>
            <person name="Sun Y."/>
            <person name="Zhan W."/>
            <person name="Jiang J.F."/>
            <person name="Wang Q."/>
            <person name="Zhang B."/>
            <person name="Ji P."/>
            <person name="Bell-Sakyi L."/>
            <person name="Cui X.M."/>
            <person name="Yuan T.T."/>
            <person name="Jiang B.G."/>
            <person name="Yang W.F."/>
            <person name="Lam T.T."/>
            <person name="Chang Q.C."/>
            <person name="Ding S.J."/>
            <person name="Wang X.J."/>
            <person name="Zhu J.G."/>
            <person name="Ruan X.D."/>
            <person name="Zhao L."/>
            <person name="Wei J.T."/>
            <person name="Ye R.Z."/>
            <person name="Que T.C."/>
            <person name="Du C.H."/>
            <person name="Zhou Y.H."/>
            <person name="Cheng J.X."/>
            <person name="Dai P.F."/>
            <person name="Guo W.B."/>
            <person name="Han X.H."/>
            <person name="Huang E.J."/>
            <person name="Li L.F."/>
            <person name="Wei W."/>
            <person name="Gao Y.C."/>
            <person name="Liu J.Z."/>
            <person name="Shao H.Z."/>
            <person name="Wang X."/>
            <person name="Wang C.C."/>
            <person name="Yang T.C."/>
            <person name="Huo Q.B."/>
            <person name="Li W."/>
            <person name="Chen H.Y."/>
            <person name="Chen S.E."/>
            <person name="Zhou L.G."/>
            <person name="Ni X.B."/>
            <person name="Tian J.H."/>
            <person name="Sheng Y."/>
            <person name="Liu T."/>
            <person name="Pan Y.S."/>
            <person name="Xia L.Y."/>
            <person name="Li J."/>
            <person name="Zhao F."/>
            <person name="Cao W.C."/>
        </authorList>
    </citation>
    <scope>NUCLEOTIDE SEQUENCE [LARGE SCALE GENOMIC DNA]</scope>
    <source>
        <strain evidence="3">HaeL-2018</strain>
    </source>
</reference>
<protein>
    <recommendedName>
        <fullName evidence="2">Neurotransmitter-gated ion-channel transmembrane domain-containing protein</fullName>
    </recommendedName>
</protein>
<dbReference type="InterPro" id="IPR036719">
    <property type="entry name" value="Neuro-gated_channel_TM_sf"/>
</dbReference>
<dbReference type="GO" id="GO:0099095">
    <property type="term" value="F:ligand-gated monoatomic anion channel activity"/>
    <property type="evidence" value="ECO:0007669"/>
    <property type="project" value="UniProtKB-ARBA"/>
</dbReference>
<dbReference type="GO" id="GO:0004888">
    <property type="term" value="F:transmembrane signaling receptor activity"/>
    <property type="evidence" value="ECO:0007669"/>
    <property type="project" value="InterPro"/>
</dbReference>
<dbReference type="GO" id="GO:0005230">
    <property type="term" value="F:extracellular ligand-gated monoatomic ion channel activity"/>
    <property type="evidence" value="ECO:0007669"/>
    <property type="project" value="UniProtKB-ARBA"/>
</dbReference>
<keyword evidence="1" id="KW-0812">Transmembrane</keyword>
<dbReference type="PRINTS" id="PR00253">
    <property type="entry name" value="GABAARECEPTR"/>
</dbReference>
<dbReference type="InterPro" id="IPR006029">
    <property type="entry name" value="Neurotrans-gated_channel_TM"/>
</dbReference>
<evidence type="ECO:0000313" key="3">
    <source>
        <dbReference type="EMBL" id="KAH9369297.1"/>
    </source>
</evidence>
<dbReference type="AlphaFoldDB" id="A0A9J6G3G4"/>
<dbReference type="EMBL" id="JABSTR010000004">
    <property type="protein sequence ID" value="KAH9369297.1"/>
    <property type="molecule type" value="Genomic_DNA"/>
</dbReference>
<proteinExistence type="predicted"/>
<sequence length="181" mass="20152">MYVLLSWIPLWLDNTGAATRTRLAVPALLLVAMGSAVDKLQESEFPRASYTRAVDVWTTVTIAFVVAVWLDVALVELLARRGPSGPQKAQQASQAVIKGTDGVEPLQLLDEIKEDTRNGPVRTTKPGSWQGTVRNWLKEPRSPADKLDLASRIVFPVAFFLFVVIYIRTYAVRLDVPEDEF</sequence>
<evidence type="ECO:0000313" key="4">
    <source>
        <dbReference type="Proteomes" id="UP000821853"/>
    </source>
</evidence>
<dbReference type="InterPro" id="IPR038050">
    <property type="entry name" value="Neuro_actylchol_rec"/>
</dbReference>
<dbReference type="GO" id="GO:0005254">
    <property type="term" value="F:chloride channel activity"/>
    <property type="evidence" value="ECO:0007669"/>
    <property type="project" value="UniProtKB-ARBA"/>
</dbReference>
<comment type="caution">
    <text evidence="3">The sequence shown here is derived from an EMBL/GenBank/DDBJ whole genome shotgun (WGS) entry which is preliminary data.</text>
</comment>
<dbReference type="SUPFAM" id="SSF90112">
    <property type="entry name" value="Neurotransmitter-gated ion-channel transmembrane pore"/>
    <property type="match status" value="1"/>
</dbReference>
<organism evidence="3 4">
    <name type="scientific">Haemaphysalis longicornis</name>
    <name type="common">Bush tick</name>
    <dbReference type="NCBI Taxonomy" id="44386"/>
    <lineage>
        <taxon>Eukaryota</taxon>
        <taxon>Metazoa</taxon>
        <taxon>Ecdysozoa</taxon>
        <taxon>Arthropoda</taxon>
        <taxon>Chelicerata</taxon>
        <taxon>Arachnida</taxon>
        <taxon>Acari</taxon>
        <taxon>Parasitiformes</taxon>
        <taxon>Ixodida</taxon>
        <taxon>Ixodoidea</taxon>
        <taxon>Ixodidae</taxon>
        <taxon>Haemaphysalinae</taxon>
        <taxon>Haemaphysalis</taxon>
    </lineage>
</organism>
<dbReference type="Gene3D" id="1.20.58.390">
    <property type="entry name" value="Neurotransmitter-gated ion-channel transmembrane domain"/>
    <property type="match status" value="1"/>
</dbReference>
<dbReference type="VEuPathDB" id="VectorBase:HLOH_050687"/>
<keyword evidence="1" id="KW-0472">Membrane</keyword>
<name>A0A9J6G3G4_HAELO</name>
<accession>A0A9J6G3G4</accession>
<feature type="transmembrane region" description="Helical" evidence="1">
    <location>
        <begin position="56"/>
        <end position="79"/>
    </location>
</feature>
<gene>
    <name evidence="3" type="ORF">HPB48_012373</name>
</gene>
<feature type="domain" description="Neurotransmitter-gated ion-channel transmembrane" evidence="2">
    <location>
        <begin position="2"/>
        <end position="98"/>
    </location>
</feature>